<proteinExistence type="predicted"/>
<evidence type="ECO:0000256" key="1">
    <source>
        <dbReference type="SAM" id="MobiDB-lite"/>
    </source>
</evidence>
<organism evidence="2 3">
    <name type="scientific">Gymnodraco acuticeps</name>
    <name type="common">Antarctic dragonfish</name>
    <dbReference type="NCBI Taxonomy" id="8218"/>
    <lineage>
        <taxon>Eukaryota</taxon>
        <taxon>Metazoa</taxon>
        <taxon>Chordata</taxon>
        <taxon>Craniata</taxon>
        <taxon>Vertebrata</taxon>
        <taxon>Euteleostomi</taxon>
        <taxon>Actinopterygii</taxon>
        <taxon>Neopterygii</taxon>
        <taxon>Teleostei</taxon>
        <taxon>Neoteleostei</taxon>
        <taxon>Acanthomorphata</taxon>
        <taxon>Eupercaria</taxon>
        <taxon>Perciformes</taxon>
        <taxon>Notothenioidei</taxon>
        <taxon>Bathydraconidae</taxon>
        <taxon>Gymnodraco</taxon>
    </lineage>
</organism>
<dbReference type="RefSeq" id="XP_034053161.1">
    <property type="nucleotide sequence ID" value="XM_034197270.1"/>
</dbReference>
<protein>
    <submittedName>
        <fullName evidence="3">Uncharacterized protein LOC117533490 isoform X2</fullName>
    </submittedName>
</protein>
<keyword evidence="2" id="KW-1185">Reference proteome</keyword>
<dbReference type="AlphaFoldDB" id="A0A6P8SS23"/>
<feature type="region of interest" description="Disordered" evidence="1">
    <location>
        <begin position="1"/>
        <end position="95"/>
    </location>
</feature>
<evidence type="ECO:0000313" key="2">
    <source>
        <dbReference type="Proteomes" id="UP000515161"/>
    </source>
</evidence>
<evidence type="ECO:0000313" key="3">
    <source>
        <dbReference type="RefSeq" id="XP_034053161.1"/>
    </source>
</evidence>
<dbReference type="GeneID" id="117533490"/>
<dbReference type="Proteomes" id="UP000515161">
    <property type="component" value="Unplaced"/>
</dbReference>
<reference evidence="3" key="1">
    <citation type="submission" date="2025-08" db="UniProtKB">
        <authorList>
            <consortium name="RefSeq"/>
        </authorList>
    </citation>
    <scope>IDENTIFICATION</scope>
</reference>
<name>A0A6P8SS23_GYMAC</name>
<gene>
    <name evidence="3" type="primary">LOC117533490</name>
</gene>
<accession>A0A6P8SS23</accession>
<sequence>MYFRELRSLPRLHQRNQESRLQAAGSVHQRPGPTASRLQPRHHADSLQAPQEGDRARRGEPYDHSERGHRVRPHAVAPRTGDVEHRGPHGCTRTRSWSSYCWSTRTFSAGRERRWRTSLLFFSLTLPTQSSS</sequence>
<feature type="compositionally biased region" description="Basic and acidic residues" evidence="1">
    <location>
        <begin position="52"/>
        <end position="68"/>
    </location>
</feature>